<keyword evidence="2" id="KW-1185">Reference proteome</keyword>
<reference evidence="1 2" key="1">
    <citation type="journal article" date="2019" name="Sci. Rep.">
        <title>Orb-weaving spider Araneus ventricosus genome elucidates the spidroin gene catalogue.</title>
        <authorList>
            <person name="Kono N."/>
            <person name="Nakamura H."/>
            <person name="Ohtoshi R."/>
            <person name="Moran D.A.P."/>
            <person name="Shinohara A."/>
            <person name="Yoshida Y."/>
            <person name="Fujiwara M."/>
            <person name="Mori M."/>
            <person name="Tomita M."/>
            <person name="Arakawa K."/>
        </authorList>
    </citation>
    <scope>NUCLEOTIDE SEQUENCE [LARGE SCALE GENOMIC DNA]</scope>
</reference>
<dbReference type="Proteomes" id="UP000499080">
    <property type="component" value="Unassembled WGS sequence"/>
</dbReference>
<dbReference type="EMBL" id="BGPR01001562">
    <property type="protein sequence ID" value="GBM56758.1"/>
    <property type="molecule type" value="Genomic_DNA"/>
</dbReference>
<sequence length="120" mass="14213">MKVVDTKIFSSETWEKNENCFGIVDNWFLPRSRLCFVTSLVCFSFFHTRSFRYPLKAPSLQQLQEGERNLLISSPVYPELSSCIELWHVYTYNLSEMKSFHRRYHSTKKMTGNPLTSQVF</sequence>
<comment type="caution">
    <text evidence="1">The sequence shown here is derived from an EMBL/GenBank/DDBJ whole genome shotgun (WGS) entry which is preliminary data.</text>
</comment>
<evidence type="ECO:0000313" key="2">
    <source>
        <dbReference type="Proteomes" id="UP000499080"/>
    </source>
</evidence>
<proteinExistence type="predicted"/>
<gene>
    <name evidence="1" type="ORF">AVEN_211093_1</name>
</gene>
<dbReference type="AlphaFoldDB" id="A0A4Y2GW59"/>
<evidence type="ECO:0000313" key="1">
    <source>
        <dbReference type="EMBL" id="GBM56758.1"/>
    </source>
</evidence>
<accession>A0A4Y2GW59</accession>
<organism evidence="1 2">
    <name type="scientific">Araneus ventricosus</name>
    <name type="common">Orbweaver spider</name>
    <name type="synonym">Epeira ventricosa</name>
    <dbReference type="NCBI Taxonomy" id="182803"/>
    <lineage>
        <taxon>Eukaryota</taxon>
        <taxon>Metazoa</taxon>
        <taxon>Ecdysozoa</taxon>
        <taxon>Arthropoda</taxon>
        <taxon>Chelicerata</taxon>
        <taxon>Arachnida</taxon>
        <taxon>Araneae</taxon>
        <taxon>Araneomorphae</taxon>
        <taxon>Entelegynae</taxon>
        <taxon>Araneoidea</taxon>
        <taxon>Araneidae</taxon>
        <taxon>Araneus</taxon>
    </lineage>
</organism>
<protein>
    <submittedName>
        <fullName evidence="1">Uncharacterized protein</fullName>
    </submittedName>
</protein>
<name>A0A4Y2GW59_ARAVE</name>